<evidence type="ECO:0000256" key="2">
    <source>
        <dbReference type="ARBA" id="ARBA00004496"/>
    </source>
</evidence>
<proteinExistence type="inferred from homology"/>
<dbReference type="Ensembl" id="ENSLACT00000003183.1">
    <property type="protein sequence ID" value="ENSLACP00000003153.1"/>
    <property type="gene ID" value="ENSLACG00000002822.1"/>
</dbReference>
<dbReference type="EMBL" id="AFYH01210764">
    <property type="status" value="NOT_ANNOTATED_CDS"/>
    <property type="molecule type" value="Genomic_DNA"/>
</dbReference>
<dbReference type="GO" id="GO:0045087">
    <property type="term" value="P:innate immune response"/>
    <property type="evidence" value="ECO:0007669"/>
    <property type="project" value="UniProtKB-KW"/>
</dbReference>
<dbReference type="GO" id="GO:0005737">
    <property type="term" value="C:cytoplasm"/>
    <property type="evidence" value="ECO:0007669"/>
    <property type="project" value="UniProtKB-SubCell"/>
</dbReference>
<sequence length="328" mass="37255">VSPEDLERLKLASEELENWKREYEAAEKRKSELILDKLDADKARAEVQHSLIQIQEMQDKQGQSLNSRSAKYSIKAEVSEKKVKFTKAELVISREEEAEEFLNIRCQFTVIPKIPLTLQGGQALITFEDEKVADQILKMRKHTVSLNPTKLDVKSSSVTLKRVPKFEVHMDISRKKIKVSNLPDDIPEERMKDKVELSFCKPSLGGGEIENVSVDKESRTAVITFLEAGVANSIASKETHCLDIDGQQFEVPVASCIEKRLERFQIFKGTSKRTVSFSDIKNVTDPEELQDMLEIHFQKPSNQGGEVEAIYYLPPGEEAIAYFHEDCP</sequence>
<dbReference type="GO" id="GO:0005634">
    <property type="term" value="C:nucleus"/>
    <property type="evidence" value="ECO:0007669"/>
    <property type="project" value="UniProtKB-SubCell"/>
</dbReference>
<dbReference type="CDD" id="cd12544">
    <property type="entry name" value="RRM_NMI"/>
    <property type="match status" value="1"/>
</dbReference>
<comment type="subcellular location">
    <subcellularLocation>
        <location evidence="2">Cytoplasm</location>
    </subcellularLocation>
    <subcellularLocation>
        <location evidence="1">Nucleus</location>
    </subcellularLocation>
    <subcellularLocation>
        <location evidence="3">Secreted</location>
    </subcellularLocation>
</comment>
<evidence type="ECO:0000256" key="9">
    <source>
        <dbReference type="ARBA" id="ARBA00023242"/>
    </source>
</evidence>
<dbReference type="Gene3D" id="3.30.70.330">
    <property type="match status" value="1"/>
</dbReference>
<dbReference type="Pfam" id="PF07292">
    <property type="entry name" value="NID"/>
    <property type="match status" value="2"/>
</dbReference>
<organism evidence="13 14">
    <name type="scientific">Latimeria chalumnae</name>
    <name type="common">Coelacanth</name>
    <dbReference type="NCBI Taxonomy" id="7897"/>
    <lineage>
        <taxon>Eukaryota</taxon>
        <taxon>Metazoa</taxon>
        <taxon>Chordata</taxon>
        <taxon>Craniata</taxon>
        <taxon>Vertebrata</taxon>
        <taxon>Euteleostomi</taxon>
        <taxon>Coelacanthiformes</taxon>
        <taxon>Coelacanthidae</taxon>
        <taxon>Latimeria</taxon>
    </lineage>
</organism>
<evidence type="ECO:0000256" key="10">
    <source>
        <dbReference type="SAM" id="Coils"/>
    </source>
</evidence>
<dbReference type="EMBL" id="AFYH01210761">
    <property type="status" value="NOT_ANNOTATED_CDS"/>
    <property type="molecule type" value="Genomic_DNA"/>
</dbReference>
<keyword evidence="9" id="KW-0539">Nucleus</keyword>
<evidence type="ECO:0000256" key="7">
    <source>
        <dbReference type="ARBA" id="ARBA00022588"/>
    </source>
</evidence>
<dbReference type="GO" id="GO:0005615">
    <property type="term" value="C:extracellular space"/>
    <property type="evidence" value="ECO:0007669"/>
    <property type="project" value="UniProtKB-ARBA"/>
</dbReference>
<keyword evidence="8" id="KW-0391">Immunity</keyword>
<dbReference type="EMBL" id="AFYH01210762">
    <property type="status" value="NOT_ANNOTATED_CDS"/>
    <property type="molecule type" value="Genomic_DNA"/>
</dbReference>
<evidence type="ECO:0000256" key="3">
    <source>
        <dbReference type="ARBA" id="ARBA00004613"/>
    </source>
</evidence>
<evidence type="ECO:0000256" key="1">
    <source>
        <dbReference type="ARBA" id="ARBA00004123"/>
    </source>
</evidence>
<reference evidence="13" key="2">
    <citation type="submission" date="2025-08" db="UniProtKB">
        <authorList>
            <consortium name="Ensembl"/>
        </authorList>
    </citation>
    <scope>IDENTIFICATION</scope>
</reference>
<evidence type="ECO:0000313" key="14">
    <source>
        <dbReference type="Proteomes" id="UP000008672"/>
    </source>
</evidence>
<reference evidence="14" key="1">
    <citation type="submission" date="2011-08" db="EMBL/GenBank/DDBJ databases">
        <title>The draft genome of Latimeria chalumnae.</title>
        <authorList>
            <person name="Di Palma F."/>
            <person name="Alfoldi J."/>
            <person name="Johnson J."/>
            <person name="Berlin A."/>
            <person name="Gnerre S."/>
            <person name="Jaffe D."/>
            <person name="MacCallum I."/>
            <person name="Young S."/>
            <person name="Walker B.J."/>
            <person name="Lander E."/>
            <person name="Lindblad-Toh K."/>
        </authorList>
    </citation>
    <scope>NUCLEOTIDE SEQUENCE [LARGE SCALE GENOMIC DNA]</scope>
    <source>
        <strain evidence="14">Wild caught</strain>
    </source>
</reference>
<dbReference type="PANTHER" id="PTHR15225">
    <property type="entry name" value="INTERFERON-INDUCED PROTEIN 35/NMI N-MYC/STAT INTERACTING PROTEIN"/>
    <property type="match status" value="1"/>
</dbReference>
<evidence type="ECO:0000313" key="13">
    <source>
        <dbReference type="Ensembl" id="ENSLACP00000003153.1"/>
    </source>
</evidence>
<evidence type="ECO:0000259" key="11">
    <source>
        <dbReference type="Pfam" id="PF07292"/>
    </source>
</evidence>
<feature type="domain" description="NID" evidence="11">
    <location>
        <begin position="221"/>
        <end position="309"/>
    </location>
</feature>
<gene>
    <name evidence="13" type="primary">NMI</name>
</gene>
<feature type="domain" description="Nmi/IFP 35" evidence="12">
    <location>
        <begin position="46"/>
        <end position="122"/>
    </location>
</feature>
<dbReference type="InterPro" id="IPR009909">
    <property type="entry name" value="Nmi/IFP35_dom"/>
</dbReference>
<dbReference type="HOGENOM" id="CLU_047262_2_0_1"/>
<reference evidence="13" key="3">
    <citation type="submission" date="2025-09" db="UniProtKB">
        <authorList>
            <consortium name="Ensembl"/>
        </authorList>
    </citation>
    <scope>IDENTIFICATION</scope>
</reference>
<feature type="domain" description="NID" evidence="11">
    <location>
        <begin position="123"/>
        <end position="211"/>
    </location>
</feature>
<evidence type="ECO:0000256" key="4">
    <source>
        <dbReference type="ARBA" id="ARBA00010081"/>
    </source>
</evidence>
<name>H3A0I2_LATCH</name>
<feature type="coiled-coil region" evidence="10">
    <location>
        <begin position="6"/>
        <end position="60"/>
    </location>
</feature>
<dbReference type="FunFam" id="3.30.70.330:FF:000300">
    <property type="entry name" value="Interferon-induced protein 35"/>
    <property type="match status" value="1"/>
</dbReference>
<evidence type="ECO:0000256" key="5">
    <source>
        <dbReference type="ARBA" id="ARBA00022490"/>
    </source>
</evidence>
<evidence type="ECO:0000256" key="6">
    <source>
        <dbReference type="ARBA" id="ARBA00022525"/>
    </source>
</evidence>
<dbReference type="Proteomes" id="UP000008672">
    <property type="component" value="Unassembled WGS sequence"/>
</dbReference>
<dbReference type="PANTHER" id="PTHR15225:SF4">
    <property type="entry name" value="N-MYC-INTERACTOR"/>
    <property type="match status" value="1"/>
</dbReference>
<dbReference type="AlphaFoldDB" id="H3A0I2"/>
<dbReference type="GO" id="GO:0045088">
    <property type="term" value="P:regulation of innate immune response"/>
    <property type="evidence" value="ECO:0007669"/>
    <property type="project" value="UniProtKB-ARBA"/>
</dbReference>
<protein>
    <submittedName>
        <fullName evidence="13">N-myc and STAT interactor</fullName>
    </submittedName>
</protein>
<dbReference type="Pfam" id="PF07334">
    <property type="entry name" value="IFP_35_N"/>
    <property type="match status" value="1"/>
</dbReference>
<keyword evidence="7" id="KW-0399">Innate immunity</keyword>
<dbReference type="Bgee" id="ENSLACG00000002822">
    <property type="expression patterns" value="Expressed in post-anal tail muscle and 6 other cell types or tissues"/>
</dbReference>
<accession>H3A0I2</accession>
<dbReference type="InterPro" id="IPR009938">
    <property type="entry name" value="Nmi/IFP35_N"/>
</dbReference>
<evidence type="ECO:0000259" key="12">
    <source>
        <dbReference type="Pfam" id="PF07334"/>
    </source>
</evidence>
<dbReference type="EMBL" id="AFYH01210763">
    <property type="status" value="NOT_ANNOTATED_CDS"/>
    <property type="molecule type" value="Genomic_DNA"/>
</dbReference>
<dbReference type="InterPro" id="IPR012677">
    <property type="entry name" value="Nucleotide-bd_a/b_plait_sf"/>
</dbReference>
<keyword evidence="6" id="KW-0964">Secreted</keyword>
<keyword evidence="10" id="KW-0175">Coiled coil</keyword>
<evidence type="ECO:0000256" key="8">
    <source>
        <dbReference type="ARBA" id="ARBA00022859"/>
    </source>
</evidence>
<comment type="similarity">
    <text evidence="4">Belongs to the NMI family.</text>
</comment>
<keyword evidence="14" id="KW-1185">Reference proteome</keyword>
<dbReference type="GeneTree" id="ENSGT00530000063686"/>
<keyword evidence="5" id="KW-0963">Cytoplasm</keyword>